<keyword evidence="13" id="KW-1185">Reference proteome</keyword>
<evidence type="ECO:0000256" key="6">
    <source>
        <dbReference type="ARBA" id="ARBA00022806"/>
    </source>
</evidence>
<dbReference type="Pfam" id="PF07717">
    <property type="entry name" value="OB_NTP_bind"/>
    <property type="match status" value="1"/>
</dbReference>
<gene>
    <name evidence="12" type="ORF">BSTOLATCC_MIC24284</name>
</gene>
<dbReference type="Pfam" id="PF00270">
    <property type="entry name" value="DEAD"/>
    <property type="match status" value="1"/>
</dbReference>
<evidence type="ECO:0000256" key="2">
    <source>
        <dbReference type="ARBA" id="ARBA00012552"/>
    </source>
</evidence>
<feature type="region of interest" description="Disordered" evidence="9">
    <location>
        <begin position="702"/>
        <end position="726"/>
    </location>
</feature>
<dbReference type="Pfam" id="PF04408">
    <property type="entry name" value="WHD_HA2"/>
    <property type="match status" value="1"/>
</dbReference>
<evidence type="ECO:0000259" key="10">
    <source>
        <dbReference type="PROSITE" id="PS51192"/>
    </source>
</evidence>
<evidence type="ECO:0000313" key="12">
    <source>
        <dbReference type="EMBL" id="CAG9319735.1"/>
    </source>
</evidence>
<evidence type="ECO:0000256" key="4">
    <source>
        <dbReference type="ARBA" id="ARBA00022741"/>
    </source>
</evidence>
<dbReference type="PANTHER" id="PTHR18934">
    <property type="entry name" value="ATP-DEPENDENT RNA HELICASE"/>
    <property type="match status" value="1"/>
</dbReference>
<accession>A0AAU9J306</accession>
<keyword evidence="7" id="KW-0067">ATP-binding</keyword>
<dbReference type="GO" id="GO:0003724">
    <property type="term" value="F:RNA helicase activity"/>
    <property type="evidence" value="ECO:0007669"/>
    <property type="project" value="UniProtKB-EC"/>
</dbReference>
<evidence type="ECO:0000259" key="11">
    <source>
        <dbReference type="PROSITE" id="PS51194"/>
    </source>
</evidence>
<dbReference type="Pfam" id="PF21010">
    <property type="entry name" value="HA2_C"/>
    <property type="match status" value="1"/>
</dbReference>
<reference evidence="12" key="1">
    <citation type="submission" date="2021-09" db="EMBL/GenBank/DDBJ databases">
        <authorList>
            <consortium name="AG Swart"/>
            <person name="Singh M."/>
            <person name="Singh A."/>
            <person name="Seah K."/>
            <person name="Emmerich C."/>
        </authorList>
    </citation>
    <scope>NUCLEOTIDE SEQUENCE</scope>
    <source>
        <strain evidence="12">ATCC30299</strain>
    </source>
</reference>
<keyword evidence="3" id="KW-0507">mRNA processing</keyword>
<dbReference type="PROSITE" id="PS51192">
    <property type="entry name" value="HELICASE_ATP_BIND_1"/>
    <property type="match status" value="1"/>
</dbReference>
<evidence type="ECO:0000256" key="3">
    <source>
        <dbReference type="ARBA" id="ARBA00022664"/>
    </source>
</evidence>
<evidence type="ECO:0000256" key="8">
    <source>
        <dbReference type="ARBA" id="ARBA00047984"/>
    </source>
</evidence>
<dbReference type="Gene3D" id="1.20.120.1080">
    <property type="match status" value="1"/>
</dbReference>
<dbReference type="InterPro" id="IPR048333">
    <property type="entry name" value="HA2_WH"/>
</dbReference>
<dbReference type="SMART" id="SM00847">
    <property type="entry name" value="HA2"/>
    <property type="match status" value="1"/>
</dbReference>
<dbReference type="FunFam" id="3.40.50.300:FF:000145">
    <property type="entry name" value="probable ATP-dependent RNA helicase DHX40"/>
    <property type="match status" value="1"/>
</dbReference>
<dbReference type="InterPro" id="IPR002464">
    <property type="entry name" value="DNA/RNA_helicase_DEAH_CS"/>
</dbReference>
<comment type="caution">
    <text evidence="12">The sequence shown here is derived from an EMBL/GenBank/DDBJ whole genome shotgun (WGS) entry which is preliminary data.</text>
</comment>
<dbReference type="SUPFAM" id="SSF52540">
    <property type="entry name" value="P-loop containing nucleoside triphosphate hydrolases"/>
    <property type="match status" value="1"/>
</dbReference>
<protein>
    <recommendedName>
        <fullName evidence="2">RNA helicase</fullName>
        <ecNumber evidence="2">3.6.4.13</ecNumber>
    </recommendedName>
</protein>
<dbReference type="GO" id="GO:0016787">
    <property type="term" value="F:hydrolase activity"/>
    <property type="evidence" value="ECO:0007669"/>
    <property type="project" value="UniProtKB-KW"/>
</dbReference>
<dbReference type="GO" id="GO:0006397">
    <property type="term" value="P:mRNA processing"/>
    <property type="evidence" value="ECO:0007669"/>
    <property type="project" value="UniProtKB-KW"/>
</dbReference>
<dbReference type="CDD" id="cd18791">
    <property type="entry name" value="SF2_C_RHA"/>
    <property type="match status" value="1"/>
</dbReference>
<dbReference type="GO" id="GO:0005524">
    <property type="term" value="F:ATP binding"/>
    <property type="evidence" value="ECO:0007669"/>
    <property type="project" value="UniProtKB-KW"/>
</dbReference>
<dbReference type="EC" id="3.6.4.13" evidence="2"/>
<dbReference type="PROSITE" id="PS00690">
    <property type="entry name" value="DEAH_ATP_HELICASE"/>
    <property type="match status" value="1"/>
</dbReference>
<evidence type="ECO:0000256" key="7">
    <source>
        <dbReference type="ARBA" id="ARBA00022840"/>
    </source>
</evidence>
<evidence type="ECO:0000256" key="5">
    <source>
        <dbReference type="ARBA" id="ARBA00022801"/>
    </source>
</evidence>
<name>A0AAU9J306_9CILI</name>
<dbReference type="SMART" id="SM00487">
    <property type="entry name" value="DEXDc"/>
    <property type="match status" value="1"/>
</dbReference>
<dbReference type="InterPro" id="IPR001650">
    <property type="entry name" value="Helicase_C-like"/>
</dbReference>
<evidence type="ECO:0000256" key="9">
    <source>
        <dbReference type="SAM" id="MobiDB-lite"/>
    </source>
</evidence>
<keyword evidence="4" id="KW-0547">Nucleotide-binding</keyword>
<dbReference type="Gene3D" id="3.40.50.300">
    <property type="entry name" value="P-loop containing nucleotide triphosphate hydrolases"/>
    <property type="match status" value="2"/>
</dbReference>
<keyword evidence="5" id="KW-0378">Hydrolase</keyword>
<feature type="domain" description="Helicase C-terminal" evidence="11">
    <location>
        <begin position="226"/>
        <end position="422"/>
    </location>
</feature>
<dbReference type="Pfam" id="PF00271">
    <property type="entry name" value="Helicase_C"/>
    <property type="match status" value="1"/>
</dbReference>
<evidence type="ECO:0000256" key="1">
    <source>
        <dbReference type="ARBA" id="ARBA00008792"/>
    </source>
</evidence>
<dbReference type="InterPro" id="IPR011545">
    <property type="entry name" value="DEAD/DEAH_box_helicase_dom"/>
</dbReference>
<dbReference type="CDD" id="cd17917">
    <property type="entry name" value="DEXHc_RHA-like"/>
    <property type="match status" value="1"/>
</dbReference>
<dbReference type="AlphaFoldDB" id="A0AAU9J306"/>
<dbReference type="InterPro" id="IPR011709">
    <property type="entry name" value="DEAD-box_helicase_OB_fold"/>
</dbReference>
<feature type="compositionally biased region" description="Basic and acidic residues" evidence="9">
    <location>
        <begin position="708"/>
        <end position="726"/>
    </location>
</feature>
<dbReference type="GO" id="GO:0003723">
    <property type="term" value="F:RNA binding"/>
    <property type="evidence" value="ECO:0007669"/>
    <property type="project" value="TreeGrafter"/>
</dbReference>
<proteinExistence type="inferred from homology"/>
<dbReference type="PANTHER" id="PTHR18934:SF99">
    <property type="entry name" value="ATP-DEPENDENT RNA HELICASE DHX37-RELATED"/>
    <property type="match status" value="1"/>
</dbReference>
<dbReference type="PROSITE" id="PS51194">
    <property type="entry name" value="HELICASE_CTER"/>
    <property type="match status" value="1"/>
</dbReference>
<feature type="domain" description="Helicase ATP-binding" evidence="10">
    <location>
        <begin position="52"/>
        <end position="221"/>
    </location>
</feature>
<evidence type="ECO:0000313" key="13">
    <source>
        <dbReference type="Proteomes" id="UP001162131"/>
    </source>
</evidence>
<dbReference type="EMBL" id="CAJZBQ010000023">
    <property type="protein sequence ID" value="CAG9319735.1"/>
    <property type="molecule type" value="Genomic_DNA"/>
</dbReference>
<dbReference type="InterPro" id="IPR027417">
    <property type="entry name" value="P-loop_NTPase"/>
</dbReference>
<organism evidence="12 13">
    <name type="scientific">Blepharisma stoltei</name>
    <dbReference type="NCBI Taxonomy" id="1481888"/>
    <lineage>
        <taxon>Eukaryota</taxon>
        <taxon>Sar</taxon>
        <taxon>Alveolata</taxon>
        <taxon>Ciliophora</taxon>
        <taxon>Postciliodesmatophora</taxon>
        <taxon>Heterotrichea</taxon>
        <taxon>Heterotrichida</taxon>
        <taxon>Blepharismidae</taxon>
        <taxon>Blepharisma</taxon>
    </lineage>
</organism>
<comment type="catalytic activity">
    <reaction evidence="8">
        <text>ATP + H2O = ADP + phosphate + H(+)</text>
        <dbReference type="Rhea" id="RHEA:13065"/>
        <dbReference type="ChEBI" id="CHEBI:15377"/>
        <dbReference type="ChEBI" id="CHEBI:15378"/>
        <dbReference type="ChEBI" id="CHEBI:30616"/>
        <dbReference type="ChEBI" id="CHEBI:43474"/>
        <dbReference type="ChEBI" id="CHEBI:456216"/>
        <dbReference type="EC" id="3.6.4.13"/>
    </reaction>
</comment>
<sequence length="742" mass="84127">MKYKIKKFFIQFKGFSKKKIEGIDSICRMPYLNKMDQFASELPIHKYKDQILQLICENPIVMITGEPGSGKTTQIPQYLLESSDLPRILKSSKLKIAITQPRRVAAIAMARRVSYERKCGLGKEVGYSIRFEDCTSSKTQIKYMTDGVLLREALQDNQLSRYSVVILDEAHERSLDTDILLGLLKQVVQLRKDFRLVVTSATLDIELFQNYLGNCPLIQIEGRQYEVEVLHSAVKSDLRVEFAVNAAIRIHLHEGLGDVLVFLTGSEECEKACRVCFDTLQKLVAKGKPVPSMMILPLYGAMPSEEQSKVFKPCPEDTRKVIFSTNIAETSLTINGIGFVIDCGYIKQKAYNPRTGLDALMVTPISKQQAKQRAGRAGRTQEGKCFRLYSESFFEEQMAESAVAEIKRVNLSSTILTLKALDIRDVINFGFIEPPDHEALLMAHKQLFLIGALDEDGSITELGRSLASLPLEPTYSRCLIASLIFKSYSEMLSLVAMLSTENIWQNVPKMDLENTENAKQAQLQFIDKSGDHVTYLKVFDSWRDNEYSEAWCYENFINARALRQARDIRGQLKTMIKNFRISGLPEEKLYNELMEKKALSSDSSIRLRLALCFGFYMNAARAVSYGQEGSYLSVSDGTMLHVDKQSSISILGKYPPWIIYTHLSGSTLSHGSLKVLSKIRSEWIEDLTPKLSQANLERLVGLQKQKRPREPSINEEKEAEDPAIKVNQARERYLKRKVKNDT</sequence>
<dbReference type="InterPro" id="IPR014001">
    <property type="entry name" value="Helicase_ATP-bd"/>
</dbReference>
<keyword evidence="6" id="KW-0347">Helicase</keyword>
<dbReference type="SMART" id="SM00490">
    <property type="entry name" value="HELICc"/>
    <property type="match status" value="1"/>
</dbReference>
<dbReference type="FunFam" id="3.40.50.300:FF:000615">
    <property type="entry name" value="pre-mRNA-splicing factor ATP-dependent RNA helicase DEAH7"/>
    <property type="match status" value="1"/>
</dbReference>
<dbReference type="InterPro" id="IPR007502">
    <property type="entry name" value="Helicase-assoc_dom"/>
</dbReference>
<comment type="similarity">
    <text evidence="1">Belongs to the DEAD box helicase family. DEAH subfamily.</text>
</comment>
<dbReference type="Proteomes" id="UP001162131">
    <property type="component" value="Unassembled WGS sequence"/>
</dbReference>